<dbReference type="PROSITE" id="PS50077">
    <property type="entry name" value="HEAT_REPEAT"/>
    <property type="match status" value="1"/>
</dbReference>
<dbReference type="GO" id="GO:0005737">
    <property type="term" value="C:cytoplasm"/>
    <property type="evidence" value="ECO:0007669"/>
    <property type="project" value="UniProtKB-SubCell"/>
</dbReference>
<dbReference type="InterPro" id="IPR016024">
    <property type="entry name" value="ARM-type_fold"/>
</dbReference>
<dbReference type="PRINTS" id="PR00375">
    <property type="entry name" value="HUNTINGTIN"/>
</dbReference>
<evidence type="ECO:0008006" key="11">
    <source>
        <dbReference type="Google" id="ProtNLM"/>
    </source>
</evidence>
<dbReference type="InterPro" id="IPR048413">
    <property type="entry name" value="Htt_C-HEAT_rpt"/>
</dbReference>
<dbReference type="Pfam" id="PF20927">
    <property type="entry name" value="Htt_C-HEAT"/>
    <property type="match status" value="2"/>
</dbReference>
<evidence type="ECO:0000256" key="7">
    <source>
        <dbReference type="PROSITE-ProRule" id="PRU00103"/>
    </source>
</evidence>
<evidence type="ECO:0000256" key="1">
    <source>
        <dbReference type="ARBA" id="ARBA00002907"/>
    </source>
</evidence>
<keyword evidence="10" id="KW-1185">Reference proteome</keyword>
<organism evidence="9 10">
    <name type="scientific">Ignelater luminosus</name>
    <name type="common">Cucubano</name>
    <name type="synonym">Pyrophorus luminosus</name>
    <dbReference type="NCBI Taxonomy" id="2038154"/>
    <lineage>
        <taxon>Eukaryota</taxon>
        <taxon>Metazoa</taxon>
        <taxon>Ecdysozoa</taxon>
        <taxon>Arthropoda</taxon>
        <taxon>Hexapoda</taxon>
        <taxon>Insecta</taxon>
        <taxon>Pterygota</taxon>
        <taxon>Neoptera</taxon>
        <taxon>Endopterygota</taxon>
        <taxon>Coleoptera</taxon>
        <taxon>Polyphaga</taxon>
        <taxon>Elateriformia</taxon>
        <taxon>Elateroidea</taxon>
        <taxon>Elateridae</taxon>
        <taxon>Agrypninae</taxon>
        <taxon>Pyrophorini</taxon>
        <taxon>Ignelater</taxon>
    </lineage>
</organism>
<dbReference type="Pfam" id="PF20925">
    <property type="entry name" value="Htt_bridge"/>
    <property type="match status" value="1"/>
</dbReference>
<dbReference type="EMBL" id="VTPC01003819">
    <property type="protein sequence ID" value="KAF2897981.1"/>
    <property type="molecule type" value="Genomic_DNA"/>
</dbReference>
<dbReference type="Pfam" id="PF20926">
    <property type="entry name" value="Htt_N-HEAT_1"/>
    <property type="match status" value="1"/>
</dbReference>
<comment type="similarity">
    <text evidence="4">Belongs to the huntingtin family.</text>
</comment>
<evidence type="ECO:0000313" key="9">
    <source>
        <dbReference type="EMBL" id="KAF2897981.1"/>
    </source>
</evidence>
<sequence>MATQEKLLKSLEALRSLMNSNLTSDISARKKEKLQHCNVITEAMANSTIRIAPNFGYLLSFSIEVLLQLCDDPESDVRMVVDECLNRLIRAMSNGNMSKIQIELHKEIKKNGTPRSLRAALWRFSELAHHIRPHKGKPYVANLMPCIIKITERTEESVHDTLSISLPKIMAALGCFTMDNDIKALLKAFLNNISNDSAVIRRTTASCILTVCLNCRKPYVFVTYILNSLLDMLIPILDTHTSALILGVLNCLKVILPHIKNSDNDQEIKGSFGVRKEVNETPLAVDRLLQVYELCLHYILDTDHNIINASLETLNVLLQNAPPDLISVLLSPNGINKSRISFYDPGNKLRIRSPSQLSVATTSLSGEDSLETELMDSLRPDIEKWIDESKLSVLNITYARTTENIEKPLTVDNNDQSNNVENTHTLEYSNIAIGSITGDGADSVKCDKSVTDNLDKLVLSETSSEKSFTQHTDDKSLATTNTNVIYQEIDIGDFKDKDVPLFYCTRLIIKSFLLSGYPNTTIPDKAVRVSVKSLSLTCLATIFQICPQIFLKYIDKYHSNNSKNIQDKQQISDILLFKDHVDPQLRGTVRIVIGNFLKAVLIKSGGDYDTWIIQNSVVNNEEVFHIKHLVNIMVTGLEDESSNCAKQTLQSLNICLKHILESQNSLLTIPILNVLPIIARNPYWLVKATLVDVVAELHYVTIHHICGTSEFQDKVLFNIFFELLKDENQKVRAACSSAIVQVIPFLYFKQQIPNESTATNKAKYYRNMYLKNLNSLDLDINLNKKQFIENMPFPFNAFGKSTSDIINHSLSRVISKLCSFLLTSTSKYFIYGCIETLCLLSTSYPPTIYSDAWSCFTNFNTTKEQSTNTLSKDVTVSSSTGLFNICINLLCNGNIGYDLNCHLNLLKLGGNLFAGISAQNLKLKTDLTLEDTNQLWDMFTDKTLSTLTEQFFIHILKLLNVFTHVIDEIVPTQPQNKPVLPNLPTPSTLSPIKRRKSDLGERSKTISPGKVPEKDDKGEKKNENTKSNLMGYFITTPHYLKIHELLRTAYTNYKVKDLILILLNLKVRNNEGLFYHSIFQKPYSDMSVCVNSFHNSHKVDRDGDNTVMGYLHRKEHKKSSVLPRGADKILANYIRLFEPMVIKSLKQYTITSDVKLQCKVLQLLCQLVQLRVNYCLLDSEQIFIGFVLKQFEYIEEGQIPFSNELIPRIFNFLVHLSYGKQHSKSIIGVPKIIQLCDGLMASGQPPLTHCIPALEPVVEDIFLFRNKSNTSDFKELETTREVLLSMLLRLLEYSDVIHLLTMILNESKYCTDNSDKWLRWSKQVTDVFLPMLKQNKISINNKAALTSLRKLVFILNPSVFKPLNDVLIILFDEPPYKGSSLSQINRWLGKVLTLFLVVSQVKEEFLLLKIMEVQSEFVPRSIFCNISTTADPLNVTNTTEFFNGIIPEVIFIRYIFRVIDIAVDKCVDVINEQDFFLIEQISSFLMFCLHIFQSGSHCKIANVATEIINCEFQVDENEEPLPLDDINQNMLKLAPFCPTVTFEWCYLLALLNYSNRKFWSKIIQITESYGIVNHLQDSSIIPKFNCINLEIVRVGGTIVFCDYLNENMTDGEQLSWFLVNNIELLVRLCDEEPVCEFLSSLHRNSSASGLVIQAITTKCLPIVEPTFRTKILKTVENAHPSQVGALLCLLLPKLLNCQQLALSRLVANLASRKIELLLTMSMEEVSNQLPKEDLMRIMDLLVETKLVKKHEALVSLLNKLATQYYDLSPLEFDQRRTVNPEYVKKLQINKVWYVSQVKSKSRSNGVGLEISELLSCLDYGDLINIMSNKDFNKLILKDCIAWSINHMKENNLTEEPCLLKATINILIKNVTHIKNLLPKPHQVYRVIGRHELPLEIKYSNRLTELLSDELFWNYLYDIIPSVTCYIDSNLSVPDNTLEDFTKFSIICLESINYLIDTDKNNLNIEYVDTAIHCAKVIVTSSHLCSILARDSHMSWLCSAINSIYKLISHLLLGNEPLPDIPKYGLIITLEHSDTVCAGHACHQLSVLVSWLEKIQNSIVNIPKFLLNSIKSIIISLCRLPLVNSYLLTPPCAWKNGLTARLSGTFNTQIPPVPIDFLQEVDILEEFIYRITLLGWTSRQQFEETWMCLLGVLSSNPTEDSIPEEINAITHVTSLAVQAITSLLLQTLCTPTLGDKNVSKLLHVSRDLQIDNNSTCIKKLKNVHNKLEYKFNEHARSLRSRTTLMNVFNKPNLEKLSNSYSFGQLSVEYLLISAKIVEIVDETRVAAEVYAKRQKILDESGLDLNSCLQFLIDLYSQWIKMQNTPLRILYEVVKSILVISDLFTEKSQFAWMLEVCLDLTKTHTIEDEILQQYLVIGACKAAAILTPDLETYENVKKLIVQNLKSGFLPSKIASLHGVLYILQGSVLGNTRIGGLSEEMQLIFPIAVDYIQCHINLNNGVLSQSSEHNLLLWAVAFYLIENIEESNFSTDFIPLVVQAAITQVSQQKISAVQNAILKGLERLVIKRSISGKMCDQLVKLSLEKMRNGPPSVALPAVQMLLTCIYIDLSEQLENCDQSGSVVQSNPDNLVQTIEKISAIFDRIKKGFPFEVEILCAVLPDILNDFFPSSDILTKVLGEFLSPQQPHPKLLSRVVFKVFECAIKQSQLSLLQDWVVFSLSNFTQSFSIGMATWCLTCFFISASTNEWLRSLFPYVQSRVGRYEYEDRKMLCIAGADFYKHLTSDKQREIFVSTFTKVKDQADMPFHDLLASL</sequence>
<comment type="caution">
    <text evidence="9">The sequence shown here is derived from an EMBL/GenBank/DDBJ whole genome shotgun (WGS) entry which is preliminary data.</text>
</comment>
<dbReference type="Gene3D" id="1.25.10.10">
    <property type="entry name" value="Leucine-rich Repeat Variant"/>
    <property type="match status" value="2"/>
</dbReference>
<dbReference type="InterPro" id="IPR024613">
    <property type="entry name" value="Huntingtin_N_HEAT_rpt-2"/>
</dbReference>
<feature type="region of interest" description="Disordered" evidence="8">
    <location>
        <begin position="976"/>
        <end position="1023"/>
    </location>
</feature>
<evidence type="ECO:0000313" key="10">
    <source>
        <dbReference type="Proteomes" id="UP000801492"/>
    </source>
</evidence>
<dbReference type="PANTHER" id="PTHR10170">
    <property type="entry name" value="HUNTINGTON DISEASE PROTEIN"/>
    <property type="match status" value="1"/>
</dbReference>
<feature type="compositionally biased region" description="Basic and acidic residues" evidence="8">
    <location>
        <begin position="1011"/>
        <end position="1023"/>
    </location>
</feature>
<evidence type="ECO:0000256" key="8">
    <source>
        <dbReference type="SAM" id="MobiDB-lite"/>
    </source>
</evidence>
<comment type="function">
    <text evidence="1">May play a role in microtubule-mediated transport or vesicle function.</text>
</comment>
<keyword evidence="6" id="KW-0539">Nucleus</keyword>
<feature type="repeat" description="HEAT" evidence="7">
    <location>
        <begin position="62"/>
        <end position="99"/>
    </location>
</feature>
<dbReference type="InterPro" id="IPR000091">
    <property type="entry name" value="Huntingtin"/>
</dbReference>
<proteinExistence type="inferred from homology"/>
<accession>A0A8K0D6R2</accession>
<dbReference type="Proteomes" id="UP000801492">
    <property type="component" value="Unassembled WGS sequence"/>
</dbReference>
<evidence type="ECO:0000256" key="4">
    <source>
        <dbReference type="ARBA" id="ARBA00007153"/>
    </source>
</evidence>
<keyword evidence="5" id="KW-0963">Cytoplasm</keyword>
<dbReference type="InterPro" id="IPR048412">
    <property type="entry name" value="Htt_bridge"/>
</dbReference>
<feature type="compositionally biased region" description="Low complexity" evidence="8">
    <location>
        <begin position="978"/>
        <end position="991"/>
    </location>
</feature>
<dbReference type="Pfam" id="PF12372">
    <property type="entry name" value="Htt_N-HEAT"/>
    <property type="match status" value="2"/>
</dbReference>
<reference evidence="9" key="1">
    <citation type="submission" date="2019-08" db="EMBL/GenBank/DDBJ databases">
        <title>The genome of the North American firefly Photinus pyralis.</title>
        <authorList>
            <consortium name="Photinus pyralis genome working group"/>
            <person name="Fallon T.R."/>
            <person name="Sander Lower S.E."/>
            <person name="Weng J.-K."/>
        </authorList>
    </citation>
    <scope>NUCLEOTIDE SEQUENCE</scope>
    <source>
        <strain evidence="9">TRF0915ILg1</strain>
        <tissue evidence="9">Whole body</tissue>
    </source>
</reference>
<dbReference type="InterPro" id="IPR048411">
    <property type="entry name" value="Htt_N_HEAT_rpt-1"/>
</dbReference>
<dbReference type="SUPFAM" id="SSF48371">
    <property type="entry name" value="ARM repeat"/>
    <property type="match status" value="2"/>
</dbReference>
<dbReference type="PANTHER" id="PTHR10170:SF10">
    <property type="entry name" value="HUNTINGTIN"/>
    <property type="match status" value="1"/>
</dbReference>
<evidence type="ECO:0000256" key="6">
    <source>
        <dbReference type="ARBA" id="ARBA00023242"/>
    </source>
</evidence>
<gene>
    <name evidence="9" type="ORF">ILUMI_08188</name>
</gene>
<dbReference type="InterPro" id="IPR021133">
    <property type="entry name" value="HEAT_type_2"/>
</dbReference>
<evidence type="ECO:0000256" key="5">
    <source>
        <dbReference type="ARBA" id="ARBA00022490"/>
    </source>
</evidence>
<evidence type="ECO:0000256" key="2">
    <source>
        <dbReference type="ARBA" id="ARBA00004123"/>
    </source>
</evidence>
<protein>
    <recommendedName>
        <fullName evidence="11">Huntingtin</fullName>
    </recommendedName>
</protein>
<dbReference type="InterPro" id="IPR011989">
    <property type="entry name" value="ARM-like"/>
</dbReference>
<dbReference type="OrthoDB" id="10065698at2759"/>
<dbReference type="GO" id="GO:0005634">
    <property type="term" value="C:nucleus"/>
    <property type="evidence" value="ECO:0007669"/>
    <property type="project" value="UniProtKB-SubCell"/>
</dbReference>
<comment type="subcellular location">
    <subcellularLocation>
        <location evidence="3">Cytoplasm</location>
    </subcellularLocation>
    <subcellularLocation>
        <location evidence="2">Nucleus</location>
    </subcellularLocation>
</comment>
<name>A0A8K0D6R2_IGNLU</name>
<dbReference type="InterPro" id="IPR028426">
    <property type="entry name" value="Huntingtin_fam"/>
</dbReference>
<evidence type="ECO:0000256" key="3">
    <source>
        <dbReference type="ARBA" id="ARBA00004496"/>
    </source>
</evidence>